<dbReference type="AlphaFoldDB" id="A0AAD9GM92"/>
<keyword evidence="2" id="KW-1133">Transmembrane helix</keyword>
<feature type="region of interest" description="Disordered" evidence="1">
    <location>
        <begin position="286"/>
        <end position="319"/>
    </location>
</feature>
<evidence type="ECO:0000313" key="4">
    <source>
        <dbReference type="EMBL" id="KAK1941429.1"/>
    </source>
</evidence>
<feature type="domain" description="Hpc2-related" evidence="3">
    <location>
        <begin position="352"/>
        <end position="400"/>
    </location>
</feature>
<feature type="transmembrane region" description="Helical" evidence="2">
    <location>
        <begin position="63"/>
        <end position="83"/>
    </location>
</feature>
<feature type="transmembrane region" description="Helical" evidence="2">
    <location>
        <begin position="174"/>
        <end position="197"/>
    </location>
</feature>
<feature type="region of interest" description="Disordered" evidence="1">
    <location>
        <begin position="336"/>
        <end position="362"/>
    </location>
</feature>
<feature type="transmembrane region" description="Helical" evidence="2">
    <location>
        <begin position="122"/>
        <end position="144"/>
    </location>
</feature>
<evidence type="ECO:0000256" key="2">
    <source>
        <dbReference type="SAM" id="Phobius"/>
    </source>
</evidence>
<gene>
    <name evidence="4" type="ORF">P3T76_007295</name>
</gene>
<dbReference type="InterPro" id="IPR014840">
    <property type="entry name" value="HRD"/>
</dbReference>
<comment type="caution">
    <text evidence="4">The sequence shown here is derived from an EMBL/GenBank/DDBJ whole genome shotgun (WGS) entry which is preliminary data.</text>
</comment>
<keyword evidence="2" id="KW-0812">Transmembrane</keyword>
<dbReference type="Proteomes" id="UP001259832">
    <property type="component" value="Unassembled WGS sequence"/>
</dbReference>
<protein>
    <submittedName>
        <fullName evidence="4">Ubinuclein-1</fullName>
    </submittedName>
</protein>
<dbReference type="Pfam" id="PF08729">
    <property type="entry name" value="HUN"/>
    <property type="match status" value="1"/>
</dbReference>
<sequence>MTDWYIENLYLLALVLAISPIVFVATFIVISTRVRRQFIGAAAERRKTSDTPEIALIKAHTRVIRLLSVVGILLQAVLLVSITKLPSNSSTYSLALTRPAINLCVFILGFMTNTHAAFRLAYMLLLGHIVVFDVIAEVSFSMVISCMQLESMQCGDSALSLSLNQLKFLKRRELASLFLCPWIALEASYLCVAIGFCSSRYSARKLSLSRPTFNIRAALLAHFPVHPQTTSLTTSFTPKNTIMATSAAPDVSAPTAPKPRQTFHIELNTSSPAEINFKQLVIDSARESLPPTPGSSPSNTATPSSPITGKSGRTTPAARPQRFNIIEHLEKRYGGGAVLNDGDDGDVGGGGFERRDDDDLYDSEDSFIDDRELQQNIEDVRGQTRVKTKHSGFFVNAGEEIETLEKEEEEVESSGGKKRGKKRAVDGALRSFLEELPEAASDWQPDAEVVRKLEVLRAAVQELAEATPIPKVFPRSLDEPLRAVDKLVVEAHPNKWRVTGYFATLMTFLPYTKQYLKSNMLRLEARDVAKSEKEKLDNSLESLTQVITAYGARVTPESFDAIKGEIAKDKELGKKLNSLLELQDEWVSKENDYRQMLKTEDKKNLKEPDYKPLNQRQERNRMFNRILALFTPGLTDLQTLRALNKAAKVKTPKKSAQPKTPVKGVTPAAKKKVVEPTSAGTAPIKRSIKPFKSRMMDEVPSFVEDDFEEVEH</sequence>
<feature type="transmembrane region" description="Helical" evidence="2">
    <location>
        <begin position="12"/>
        <end position="30"/>
    </location>
</feature>
<feature type="region of interest" description="Disordered" evidence="1">
    <location>
        <begin position="648"/>
        <end position="681"/>
    </location>
</feature>
<organism evidence="4 5">
    <name type="scientific">Phytophthora citrophthora</name>
    <dbReference type="NCBI Taxonomy" id="4793"/>
    <lineage>
        <taxon>Eukaryota</taxon>
        <taxon>Sar</taxon>
        <taxon>Stramenopiles</taxon>
        <taxon>Oomycota</taxon>
        <taxon>Peronosporomycetes</taxon>
        <taxon>Peronosporales</taxon>
        <taxon>Peronosporaceae</taxon>
        <taxon>Phytophthora</taxon>
    </lineage>
</organism>
<accession>A0AAD9GM92</accession>
<reference evidence="4" key="1">
    <citation type="submission" date="2023-08" db="EMBL/GenBank/DDBJ databases">
        <title>Reference Genome Resource for the Citrus Pathogen Phytophthora citrophthora.</title>
        <authorList>
            <person name="Moller H."/>
            <person name="Coetzee B."/>
            <person name="Rose L.J."/>
            <person name="Van Niekerk J.M."/>
        </authorList>
    </citation>
    <scope>NUCLEOTIDE SEQUENCE</scope>
    <source>
        <strain evidence="4">STE-U-9442</strain>
    </source>
</reference>
<dbReference type="EMBL" id="JASMQC010000012">
    <property type="protein sequence ID" value="KAK1941429.1"/>
    <property type="molecule type" value="Genomic_DNA"/>
</dbReference>
<keyword evidence="2" id="KW-0472">Membrane</keyword>
<feature type="compositionally biased region" description="Low complexity" evidence="1">
    <location>
        <begin position="295"/>
        <end position="308"/>
    </location>
</feature>
<evidence type="ECO:0000313" key="5">
    <source>
        <dbReference type="Proteomes" id="UP001259832"/>
    </source>
</evidence>
<proteinExistence type="predicted"/>
<evidence type="ECO:0000259" key="3">
    <source>
        <dbReference type="Pfam" id="PF08729"/>
    </source>
</evidence>
<keyword evidence="5" id="KW-1185">Reference proteome</keyword>
<evidence type="ECO:0000256" key="1">
    <source>
        <dbReference type="SAM" id="MobiDB-lite"/>
    </source>
</evidence>
<name>A0AAD9GM92_9STRA</name>